<dbReference type="GeneID" id="43370453"/>
<feature type="compositionally biased region" description="Low complexity" evidence="1">
    <location>
        <begin position="121"/>
        <end position="134"/>
    </location>
</feature>
<dbReference type="AlphaFoldDB" id="A0A6B9F820"/>
<organism evidence="3 4">
    <name type="scientific">Haloplanus rallus</name>
    <dbReference type="NCBI Taxonomy" id="1816183"/>
    <lineage>
        <taxon>Archaea</taxon>
        <taxon>Methanobacteriati</taxon>
        <taxon>Methanobacteriota</taxon>
        <taxon>Stenosarchaea group</taxon>
        <taxon>Halobacteria</taxon>
        <taxon>Halobacteriales</taxon>
        <taxon>Haloferacaceae</taxon>
        <taxon>Haloplanus</taxon>
    </lineage>
</organism>
<sequence length="274" mass="27772">MSDAGDPDAAEDDSSRRRLLVLLGSGLLAVVGAGFGTAPRFDDDPASDPDLSIEYDVTADRPPTSTPTPAGEATDADPTPAPDTPADDGGSTERPSDQTADGSPADGSGWLDGDRNPPPAGTGTAVPPDDPVAAAVPPVALDDVVPGDGGTVDLSLSLSGSPARLWVRGTVTDVAEGGVTDAERSAGDGGPPGELQEYVRVRLWYDDADGRPVYEGSLAGLDAVSEWIPLTDACVAAGAHAVRFRWELPADAPNRVQTDSVSFSLGVAADAGEC</sequence>
<keyword evidence="2" id="KW-0472">Membrane</keyword>
<keyword evidence="2" id="KW-0812">Transmembrane</keyword>
<dbReference type="Proteomes" id="UP000428325">
    <property type="component" value="Chromosome"/>
</dbReference>
<evidence type="ECO:0000256" key="1">
    <source>
        <dbReference type="SAM" id="MobiDB-lite"/>
    </source>
</evidence>
<gene>
    <name evidence="3" type="ORF">EI982_12880</name>
</gene>
<keyword evidence="2" id="KW-1133">Transmembrane helix</keyword>
<dbReference type="OrthoDB" id="307979at2157"/>
<feature type="region of interest" description="Disordered" evidence="1">
    <location>
        <begin position="35"/>
        <end position="134"/>
    </location>
</feature>
<dbReference type="RefSeq" id="WP_157690082.1">
    <property type="nucleotide sequence ID" value="NZ_CP034345.1"/>
</dbReference>
<evidence type="ECO:0000313" key="4">
    <source>
        <dbReference type="Proteomes" id="UP000428325"/>
    </source>
</evidence>
<name>A0A6B9F820_9EURY</name>
<protein>
    <submittedName>
        <fullName evidence="3">Uncharacterized protein</fullName>
    </submittedName>
</protein>
<feature type="compositionally biased region" description="Low complexity" evidence="1">
    <location>
        <begin position="67"/>
        <end position="78"/>
    </location>
</feature>
<proteinExistence type="predicted"/>
<reference evidence="3 4" key="1">
    <citation type="submission" date="2018-12" db="EMBL/GenBank/DDBJ databases">
        <title>Complete genome sequence of Haloplanus rallus MBLA0036.</title>
        <authorList>
            <person name="Nam Y.-d."/>
            <person name="Kang J."/>
            <person name="Chung W.-H."/>
            <person name="Park Y.S."/>
        </authorList>
    </citation>
    <scope>NUCLEOTIDE SEQUENCE [LARGE SCALE GENOMIC DNA]</scope>
    <source>
        <strain evidence="3 4">MBLA0036</strain>
    </source>
</reference>
<dbReference type="KEGG" id="hra:EI982_12880"/>
<keyword evidence="4" id="KW-1185">Reference proteome</keyword>
<evidence type="ECO:0000313" key="3">
    <source>
        <dbReference type="EMBL" id="QGX95622.1"/>
    </source>
</evidence>
<accession>A0A6B9F820</accession>
<feature type="transmembrane region" description="Helical" evidence="2">
    <location>
        <begin position="19"/>
        <end position="38"/>
    </location>
</feature>
<feature type="compositionally biased region" description="Acidic residues" evidence="1">
    <location>
        <begin position="44"/>
        <end position="53"/>
    </location>
</feature>
<evidence type="ECO:0000256" key="2">
    <source>
        <dbReference type="SAM" id="Phobius"/>
    </source>
</evidence>
<dbReference type="EMBL" id="CP034345">
    <property type="protein sequence ID" value="QGX95622.1"/>
    <property type="molecule type" value="Genomic_DNA"/>
</dbReference>